<gene>
    <name evidence="2" type="ORF">D8674_010673</name>
</gene>
<accession>A0A5N5FGN2</accession>
<dbReference type="Proteomes" id="UP000327157">
    <property type="component" value="Chromosome 13"/>
</dbReference>
<evidence type="ECO:0000259" key="1">
    <source>
        <dbReference type="Pfam" id="PF01693"/>
    </source>
</evidence>
<comment type="caution">
    <text evidence="2">The sequence shown here is derived from an EMBL/GenBank/DDBJ whole genome shotgun (WGS) entry which is preliminary data.</text>
</comment>
<dbReference type="Pfam" id="PF01693">
    <property type="entry name" value="Cauli_VI"/>
    <property type="match status" value="1"/>
</dbReference>
<reference evidence="3" key="2">
    <citation type="submission" date="2019-10" db="EMBL/GenBank/DDBJ databases">
        <title>A de novo genome assembly of a pear dwarfing rootstock.</title>
        <authorList>
            <person name="Wang F."/>
            <person name="Wang J."/>
            <person name="Li S."/>
            <person name="Zhang Y."/>
            <person name="Fang M."/>
            <person name="Ma L."/>
            <person name="Zhao Y."/>
            <person name="Jiang S."/>
        </authorList>
    </citation>
    <scope>NUCLEOTIDE SEQUENCE [LARGE SCALE GENOMIC DNA]</scope>
</reference>
<organism evidence="2 3">
    <name type="scientific">Pyrus ussuriensis x Pyrus communis</name>
    <dbReference type="NCBI Taxonomy" id="2448454"/>
    <lineage>
        <taxon>Eukaryota</taxon>
        <taxon>Viridiplantae</taxon>
        <taxon>Streptophyta</taxon>
        <taxon>Embryophyta</taxon>
        <taxon>Tracheophyta</taxon>
        <taxon>Spermatophyta</taxon>
        <taxon>Magnoliopsida</taxon>
        <taxon>eudicotyledons</taxon>
        <taxon>Gunneridae</taxon>
        <taxon>Pentapetalae</taxon>
        <taxon>rosids</taxon>
        <taxon>fabids</taxon>
        <taxon>Rosales</taxon>
        <taxon>Rosaceae</taxon>
        <taxon>Amygdaloideae</taxon>
        <taxon>Maleae</taxon>
        <taxon>Pyrus</taxon>
    </lineage>
</organism>
<evidence type="ECO:0000313" key="2">
    <source>
        <dbReference type="EMBL" id="KAB2600402.1"/>
    </source>
</evidence>
<reference evidence="2 3" key="3">
    <citation type="submission" date="2019-11" db="EMBL/GenBank/DDBJ databases">
        <title>A de novo genome assembly of a pear dwarfing rootstock.</title>
        <authorList>
            <person name="Wang F."/>
            <person name="Wang J."/>
            <person name="Li S."/>
            <person name="Zhang Y."/>
            <person name="Fang M."/>
            <person name="Ma L."/>
            <person name="Zhao Y."/>
            <person name="Jiang S."/>
        </authorList>
    </citation>
    <scope>NUCLEOTIDE SEQUENCE [LARGE SCALE GENOMIC DNA]</scope>
    <source>
        <strain evidence="2">S2</strain>
        <tissue evidence="2">Leaf</tissue>
    </source>
</reference>
<proteinExistence type="predicted"/>
<dbReference type="InterPro" id="IPR011320">
    <property type="entry name" value="RNase_H1_N"/>
</dbReference>
<dbReference type="EMBL" id="SMOL01000753">
    <property type="protein sequence ID" value="KAB2600402.1"/>
    <property type="molecule type" value="Genomic_DNA"/>
</dbReference>
<protein>
    <recommendedName>
        <fullName evidence="1">Ribonuclease H1 N-terminal domain-containing protein</fullName>
    </recommendedName>
</protein>
<name>A0A5N5FGN2_9ROSA</name>
<reference evidence="2 3" key="1">
    <citation type="submission" date="2019-09" db="EMBL/GenBank/DDBJ databases">
        <authorList>
            <person name="Ou C."/>
        </authorList>
    </citation>
    <scope>NUCLEOTIDE SEQUENCE [LARGE SCALE GENOMIC DNA]</scope>
    <source>
        <strain evidence="2">S2</strain>
        <tissue evidence="2">Leaf</tissue>
    </source>
</reference>
<dbReference type="InterPro" id="IPR009027">
    <property type="entry name" value="Ribosomal_bL9/RNase_H1_N"/>
</dbReference>
<evidence type="ECO:0000313" key="3">
    <source>
        <dbReference type="Proteomes" id="UP000327157"/>
    </source>
</evidence>
<dbReference type="AlphaFoldDB" id="A0A5N5FGN2"/>
<dbReference type="InterPro" id="IPR037056">
    <property type="entry name" value="RNase_H1_N_sf"/>
</dbReference>
<dbReference type="Gene3D" id="3.40.970.10">
    <property type="entry name" value="Ribonuclease H1, N-terminal domain"/>
    <property type="match status" value="1"/>
</dbReference>
<sequence>MLFEGRKPDIYNTWKEVKPLVEGFRNARHEKFSSRTWVEDEFLKYFSADGHIVYFINSTHPSGASNFIYLPDVRDELSKYELQMALIELDYGKKVADVEHEHADWISYAYTKALDDLKALSFKK</sequence>
<keyword evidence="3" id="KW-1185">Reference proteome</keyword>
<feature type="domain" description="Ribonuclease H1 N-terminal" evidence="1">
    <location>
        <begin position="4"/>
        <end position="36"/>
    </location>
</feature>
<dbReference type="SUPFAM" id="SSF55658">
    <property type="entry name" value="L9 N-domain-like"/>
    <property type="match status" value="1"/>
</dbReference>
<dbReference type="OrthoDB" id="1752205at2759"/>